<reference evidence="2 3" key="1">
    <citation type="submission" date="2022-12" db="EMBL/GenBank/DDBJ databases">
        <title>Chromosome-scale assembly of the Ensete ventricosum genome.</title>
        <authorList>
            <person name="Dussert Y."/>
            <person name="Stocks J."/>
            <person name="Wendawek A."/>
            <person name="Woldeyes F."/>
            <person name="Nichols R.A."/>
            <person name="Borrell J.S."/>
        </authorList>
    </citation>
    <scope>NUCLEOTIDE SEQUENCE [LARGE SCALE GENOMIC DNA]</scope>
    <source>
        <strain evidence="3">cv. Maze</strain>
        <tissue evidence="2">Seeds</tissue>
    </source>
</reference>
<organism evidence="2 3">
    <name type="scientific">Ensete ventricosum</name>
    <name type="common">Abyssinian banana</name>
    <name type="synonym">Musa ensete</name>
    <dbReference type="NCBI Taxonomy" id="4639"/>
    <lineage>
        <taxon>Eukaryota</taxon>
        <taxon>Viridiplantae</taxon>
        <taxon>Streptophyta</taxon>
        <taxon>Embryophyta</taxon>
        <taxon>Tracheophyta</taxon>
        <taxon>Spermatophyta</taxon>
        <taxon>Magnoliopsida</taxon>
        <taxon>Liliopsida</taxon>
        <taxon>Zingiberales</taxon>
        <taxon>Musaceae</taxon>
        <taxon>Ensete</taxon>
    </lineage>
</organism>
<dbReference type="EMBL" id="JAQQAF010000008">
    <property type="protein sequence ID" value="KAJ8464918.1"/>
    <property type="molecule type" value="Genomic_DNA"/>
</dbReference>
<evidence type="ECO:0000313" key="3">
    <source>
        <dbReference type="Proteomes" id="UP001222027"/>
    </source>
</evidence>
<dbReference type="PANTHER" id="PTHR14659">
    <property type="entry name" value="ALPHA- AND GAMMA-ADAPTIN-BINDING PROTEIN P34"/>
    <property type="match status" value="1"/>
</dbReference>
<dbReference type="Proteomes" id="UP001222027">
    <property type="component" value="Unassembled WGS sequence"/>
</dbReference>
<sequence>MDLELELHCRLPPGHRARVLSVGCGSTGKGDGAKSCGAGSSSVETPPGILLIGSSNVGKRTLLSRQYHPILLLWAFSVTICVSSFVVVYCPRSIFVPGWAIGKYYTADLSIWTTHLDEEFSFRSMPMYKRLDALVMVFDMSDVQNSLYAF</sequence>
<accession>A0AAV8PVF1</accession>
<dbReference type="Gene3D" id="3.40.50.300">
    <property type="entry name" value="P-loop containing nucleotide triphosphate hydrolases"/>
    <property type="match status" value="1"/>
</dbReference>
<keyword evidence="1" id="KW-0812">Transmembrane</keyword>
<evidence type="ECO:0000313" key="2">
    <source>
        <dbReference type="EMBL" id="KAJ8464918.1"/>
    </source>
</evidence>
<gene>
    <name evidence="2" type="ORF">OPV22_027470</name>
</gene>
<comment type="caution">
    <text evidence="2">The sequence shown here is derived from an EMBL/GenBank/DDBJ whole genome shotgun (WGS) entry which is preliminary data.</text>
</comment>
<dbReference type="InterPro" id="IPR019341">
    <property type="entry name" value="Alpha/Gamma-adaptin-bd_p34"/>
</dbReference>
<dbReference type="InterPro" id="IPR027417">
    <property type="entry name" value="P-loop_NTPase"/>
</dbReference>
<dbReference type="SUPFAM" id="SSF52540">
    <property type="entry name" value="P-loop containing nucleoside triphosphate hydrolases"/>
    <property type="match status" value="1"/>
</dbReference>
<keyword evidence="3" id="KW-1185">Reference proteome</keyword>
<protein>
    <submittedName>
        <fullName evidence="2">Uncharacterized protein</fullName>
    </submittedName>
</protein>
<proteinExistence type="predicted"/>
<dbReference type="AlphaFoldDB" id="A0AAV8PVF1"/>
<keyword evidence="1" id="KW-0472">Membrane</keyword>
<feature type="transmembrane region" description="Helical" evidence="1">
    <location>
        <begin position="70"/>
        <end position="89"/>
    </location>
</feature>
<evidence type="ECO:0000256" key="1">
    <source>
        <dbReference type="SAM" id="Phobius"/>
    </source>
</evidence>
<keyword evidence="1" id="KW-1133">Transmembrane helix</keyword>
<name>A0AAV8PVF1_ENSVE</name>
<dbReference type="PANTHER" id="PTHR14659:SF1">
    <property type="entry name" value="ALPHA- AND GAMMA-ADAPTIN-BINDING PROTEIN P34"/>
    <property type="match status" value="1"/>
</dbReference>